<evidence type="ECO:0000256" key="5">
    <source>
        <dbReference type="ARBA" id="ARBA00012697"/>
    </source>
</evidence>
<evidence type="ECO:0000313" key="19">
    <source>
        <dbReference type="Proteomes" id="UP001265746"/>
    </source>
</evidence>
<evidence type="ECO:0000256" key="7">
    <source>
        <dbReference type="ARBA" id="ARBA00022605"/>
    </source>
</evidence>
<evidence type="ECO:0000313" key="18">
    <source>
        <dbReference type="EMBL" id="KAK2614293.1"/>
    </source>
</evidence>
<evidence type="ECO:0000256" key="9">
    <source>
        <dbReference type="ARBA" id="ARBA00022946"/>
    </source>
</evidence>
<dbReference type="Gene3D" id="3.40.630.30">
    <property type="match status" value="1"/>
</dbReference>
<dbReference type="AlphaFoldDB" id="A0AAD9SR00"/>
<keyword evidence="19" id="KW-1185">Reference proteome</keyword>
<dbReference type="Proteomes" id="UP001265746">
    <property type="component" value="Unassembled WGS sequence"/>
</dbReference>
<proteinExistence type="inferred from homology"/>
<comment type="pathway">
    <text evidence="3 15">Amino-acid biosynthesis; L-arginine biosynthesis; N(2)-acetyl-L-ornithine from L-glutamate: step 1/4.</text>
</comment>
<keyword evidence="10 15" id="KW-0496">Mitochondrion</keyword>
<evidence type="ECO:0000256" key="10">
    <source>
        <dbReference type="ARBA" id="ARBA00023128"/>
    </source>
</evidence>
<evidence type="ECO:0000256" key="12">
    <source>
        <dbReference type="ARBA" id="ARBA00030346"/>
    </source>
</evidence>
<dbReference type="InterPro" id="IPR011190">
    <property type="entry name" value="GlcNAc_Synth_fun"/>
</dbReference>
<protein>
    <recommendedName>
        <fullName evidence="6 15">Amino-acid acetyltransferase, mitochondrial</fullName>
        <ecNumber evidence="5 15">2.3.1.1</ecNumber>
    </recommendedName>
    <alternativeName>
        <fullName evidence="12 15">Glutamate N-acetyltransferase</fullName>
    </alternativeName>
    <alternativeName>
        <fullName evidence="13 15">N-acetylglutamate synthase</fullName>
    </alternativeName>
</protein>
<dbReference type="GO" id="GO:0006592">
    <property type="term" value="P:ornithine biosynthetic process"/>
    <property type="evidence" value="ECO:0007669"/>
    <property type="project" value="TreeGrafter"/>
</dbReference>
<evidence type="ECO:0000259" key="17">
    <source>
        <dbReference type="PROSITE" id="PS51731"/>
    </source>
</evidence>
<comment type="subcellular location">
    <subcellularLocation>
        <location evidence="2 15">Mitochondrion</location>
    </subcellularLocation>
</comment>
<dbReference type="GO" id="GO:0006526">
    <property type="term" value="P:L-arginine biosynthetic process"/>
    <property type="evidence" value="ECO:0007669"/>
    <property type="project" value="TreeGrafter"/>
</dbReference>
<evidence type="ECO:0000256" key="14">
    <source>
        <dbReference type="ARBA" id="ARBA00048372"/>
    </source>
</evidence>
<comment type="catalytic activity">
    <reaction evidence="14 15">
        <text>L-glutamate + acetyl-CoA = N-acetyl-L-glutamate + CoA + H(+)</text>
        <dbReference type="Rhea" id="RHEA:24292"/>
        <dbReference type="ChEBI" id="CHEBI:15378"/>
        <dbReference type="ChEBI" id="CHEBI:29985"/>
        <dbReference type="ChEBI" id="CHEBI:44337"/>
        <dbReference type="ChEBI" id="CHEBI:57287"/>
        <dbReference type="ChEBI" id="CHEBI:57288"/>
        <dbReference type="EC" id="2.3.1.1"/>
    </reaction>
</comment>
<keyword evidence="8 15" id="KW-0808">Transferase</keyword>
<dbReference type="PANTHER" id="PTHR23342:SF4">
    <property type="entry name" value="AMINO-ACID ACETYLTRANSFERASE, MITOCHONDRIAL"/>
    <property type="match status" value="1"/>
</dbReference>
<evidence type="ECO:0000256" key="6">
    <source>
        <dbReference type="ARBA" id="ARBA00018802"/>
    </source>
</evidence>
<evidence type="ECO:0000256" key="1">
    <source>
        <dbReference type="ARBA" id="ARBA00002294"/>
    </source>
</evidence>
<feature type="compositionally biased region" description="Polar residues" evidence="16">
    <location>
        <begin position="473"/>
        <end position="483"/>
    </location>
</feature>
<feature type="region of interest" description="Disordered" evidence="16">
    <location>
        <begin position="458"/>
        <end position="483"/>
    </location>
</feature>
<dbReference type="EMBL" id="JAUJFL010000001">
    <property type="protein sequence ID" value="KAK2614293.1"/>
    <property type="molecule type" value="Genomic_DNA"/>
</dbReference>
<feature type="domain" description="N-acetyltransferase" evidence="17">
    <location>
        <begin position="510"/>
        <end position="678"/>
    </location>
</feature>
<comment type="function">
    <text evidence="1 15">N-acetylglutamate synthase involved in arginine biosynthesis.</text>
</comment>
<dbReference type="InterPro" id="IPR006855">
    <property type="entry name" value="Vertebrate-like_GNAT_dom"/>
</dbReference>
<dbReference type="Pfam" id="PF04768">
    <property type="entry name" value="NAT"/>
    <property type="match status" value="1"/>
</dbReference>
<dbReference type="FunFam" id="3.40.630.30:FF:000049">
    <property type="entry name" value="Amino-acid acetyltransferase, mitochondrial"/>
    <property type="match status" value="1"/>
</dbReference>
<comment type="similarity">
    <text evidence="4 15">Belongs to the acetyltransferase family.</text>
</comment>
<reference evidence="18" key="1">
    <citation type="submission" date="2023-06" db="EMBL/GenBank/DDBJ databases">
        <authorList>
            <person name="Noh H."/>
        </authorList>
    </citation>
    <scope>NUCLEOTIDE SEQUENCE</scope>
    <source>
        <strain evidence="18">DUCC20226</strain>
    </source>
</reference>
<comment type="caution">
    <text evidence="18">The sequence shown here is derived from an EMBL/GenBank/DDBJ whole genome shotgun (WGS) entry which is preliminary data.</text>
</comment>
<evidence type="ECO:0000256" key="13">
    <source>
        <dbReference type="ARBA" id="ARBA00033251"/>
    </source>
</evidence>
<gene>
    <name evidence="18" type="ORF">N8I77_001136</name>
</gene>
<keyword evidence="11 15" id="KW-0012">Acyltransferase</keyword>
<accession>A0AAD9SR00</accession>
<keyword evidence="9" id="KW-0809">Transit peptide</keyword>
<evidence type="ECO:0000256" key="15">
    <source>
        <dbReference type="PIRNR" id="PIRNR007892"/>
    </source>
</evidence>
<evidence type="ECO:0000256" key="16">
    <source>
        <dbReference type="SAM" id="MobiDB-lite"/>
    </source>
</evidence>
<keyword evidence="7 15" id="KW-0028">Amino-acid biosynthesis</keyword>
<evidence type="ECO:0000256" key="2">
    <source>
        <dbReference type="ARBA" id="ARBA00004173"/>
    </source>
</evidence>
<name>A0AAD9SR00_PHOAM</name>
<sequence length="688" mass="75566">MILRKSAWKKATVLAEVSTRTKSTSSKNSTAAATQNFRVASPKDHFSKDILKDHYASIPRKAQEKRSQDRLTMSAKDLYVSVLESSSATKRDAKQYLQTFAPTVAKSPAEASSAEAVGAINVDPLRNGARAISETPRFVQGSVTTERAPVDAVPHAALIKFRLPQEADEATLRGVAKTLAQLRVLGLVSVIVLDCELRPDDKYWSRSLIQQAYRLAGAIDEYGEPWTTVMMDSPLSTQPPPSESQSSPLISNTTVVAEGSSILAALNKGSAIIIPPIVQQYGGNSQPIDPDEVVLSLTRYLSGLQLARPSGPGGEYEEGFTLPAKKAFVDRVIILDPVGGIPAKNRWNNAHVFLNLEDEVETAKTHLRSLNSISREANTSDSSVQAHMRNLDLTKDTLSILPSTSSVLITTPREAANLHSRSEDAYEGGVMGFVGTVGTRRSHNPLIHNLLTDRPTHSSSLPLGRIKPISRTADPSSSPVMSSTTLAKRGMPVTVYPDPGSAGWAPPRPGAPRLKLTDSCIDMPRLVHLIEDSFNRKLDVQHYLNRVEKSLAGIIIAGEYEGGAILTWERPFGMDEETAYESGRLVPYLDKFAVLKKSQGAGGVADIVFNAMVRDCFPEGVCWRSRKNNPVNKWYFERSRGTMKLSESDWSMFWTTPRVTLKDEMMKDYEDVCRKILPSWADKKHIVD</sequence>
<dbReference type="PANTHER" id="PTHR23342">
    <property type="entry name" value="N-ACETYLGLUTAMATE SYNTHASE"/>
    <property type="match status" value="1"/>
</dbReference>
<evidence type="ECO:0000256" key="8">
    <source>
        <dbReference type="ARBA" id="ARBA00022679"/>
    </source>
</evidence>
<dbReference type="PROSITE" id="PS51731">
    <property type="entry name" value="GNAT_NAGS"/>
    <property type="match status" value="1"/>
</dbReference>
<dbReference type="PIRSF" id="PIRSF007892">
    <property type="entry name" value="NAGS_fungal"/>
    <property type="match status" value="1"/>
</dbReference>
<dbReference type="GO" id="GO:0004042">
    <property type="term" value="F:L-glutamate N-acetyltransferase activity"/>
    <property type="evidence" value="ECO:0007669"/>
    <property type="project" value="InterPro"/>
</dbReference>
<dbReference type="GO" id="GO:0005759">
    <property type="term" value="C:mitochondrial matrix"/>
    <property type="evidence" value="ECO:0007669"/>
    <property type="project" value="TreeGrafter"/>
</dbReference>
<evidence type="ECO:0000256" key="11">
    <source>
        <dbReference type="ARBA" id="ARBA00023315"/>
    </source>
</evidence>
<organism evidence="18 19">
    <name type="scientific">Phomopsis amygdali</name>
    <name type="common">Fusicoccum amygdali</name>
    <dbReference type="NCBI Taxonomy" id="1214568"/>
    <lineage>
        <taxon>Eukaryota</taxon>
        <taxon>Fungi</taxon>
        <taxon>Dikarya</taxon>
        <taxon>Ascomycota</taxon>
        <taxon>Pezizomycotina</taxon>
        <taxon>Sordariomycetes</taxon>
        <taxon>Sordariomycetidae</taxon>
        <taxon>Diaporthales</taxon>
        <taxon>Diaporthaceae</taxon>
        <taxon>Diaporthe</taxon>
    </lineage>
</organism>
<evidence type="ECO:0000256" key="3">
    <source>
        <dbReference type="ARBA" id="ARBA00004925"/>
    </source>
</evidence>
<dbReference type="EC" id="2.3.1.1" evidence="5 15"/>
<evidence type="ECO:0000256" key="4">
    <source>
        <dbReference type="ARBA" id="ARBA00008694"/>
    </source>
</evidence>